<dbReference type="GO" id="GO:0004806">
    <property type="term" value="F:triacylglycerol lipase activity"/>
    <property type="evidence" value="ECO:0007669"/>
    <property type="project" value="TreeGrafter"/>
</dbReference>
<dbReference type="Gene3D" id="3.40.50.1110">
    <property type="entry name" value="SGNH hydrolase"/>
    <property type="match status" value="1"/>
</dbReference>
<dbReference type="Proteomes" id="UP000250434">
    <property type="component" value="Chromosome"/>
</dbReference>
<gene>
    <name evidence="4" type="ORF">A4R43_33520</name>
</gene>
<feature type="disulfide bond" evidence="2">
    <location>
        <begin position="148"/>
        <end position="158"/>
    </location>
</feature>
<evidence type="ECO:0000313" key="5">
    <source>
        <dbReference type="Proteomes" id="UP000250434"/>
    </source>
</evidence>
<feature type="disulfide bond" evidence="2">
    <location>
        <begin position="212"/>
        <end position="261"/>
    </location>
</feature>
<feature type="active site" evidence="1">
    <location>
        <position position="282"/>
    </location>
</feature>
<name>A0A344LFD1_9PSEU</name>
<feature type="active site" description="Nucleophile" evidence="1">
    <location>
        <position position="55"/>
    </location>
</feature>
<dbReference type="RefSeq" id="WP_113695825.1">
    <property type="nucleotide sequence ID" value="NZ_CP015163.1"/>
</dbReference>
<dbReference type="OrthoDB" id="5503950at2"/>
<dbReference type="KEGG" id="aab:A4R43_33520"/>
<accession>A0A344LFD1</accession>
<evidence type="ECO:0000256" key="2">
    <source>
        <dbReference type="PIRSR" id="PIRSR637460-2"/>
    </source>
</evidence>
<dbReference type="PANTHER" id="PTHR37981">
    <property type="entry name" value="LIPASE 2"/>
    <property type="match status" value="1"/>
</dbReference>
<feature type="disulfide bond" evidence="2">
    <location>
        <begin position="72"/>
        <end position="97"/>
    </location>
</feature>
<proteinExistence type="predicted"/>
<evidence type="ECO:0000313" key="4">
    <source>
        <dbReference type="EMBL" id="AXB46755.1"/>
    </source>
</evidence>
<dbReference type="SUPFAM" id="SSF52266">
    <property type="entry name" value="SGNH hydrolase"/>
    <property type="match status" value="1"/>
</dbReference>
<evidence type="ECO:0000259" key="3">
    <source>
        <dbReference type="Pfam" id="PF13472"/>
    </source>
</evidence>
<feature type="domain" description="SGNH hydrolase-type esterase" evidence="3">
    <location>
        <begin position="51"/>
        <end position="290"/>
    </location>
</feature>
<dbReference type="EMBL" id="CP015163">
    <property type="protein sequence ID" value="AXB46755.1"/>
    <property type="molecule type" value="Genomic_DNA"/>
</dbReference>
<sequence>MAKNGGGCLLVAVVLAAAVGFGYYKTQNGGSEAAPAPPGSAVGGGTGRYVALGDSYTSSPKTGKLSGEPAGCARSDNNYPHLVAAEINPAEFADVSCSGAVTASITGSQKTSNGTNPPQLNAVNEATTLVTLGIGGNDVGFIGFAGECVAGSPTAAPCKEKFTSGGKDQLAAKIDSTGKKVAELLKKIRAKAPKAQLIVVGYPTVLPDGDGCWPNLPVGAPDVAYLRDALADLNTTLSETAKQHDAGFADTAGPTKGHDVCTNPDTRWVEGLVATSPGIGLHPNAKGQQAMAQAVRKVVS</sequence>
<dbReference type="Pfam" id="PF13472">
    <property type="entry name" value="Lipase_GDSL_2"/>
    <property type="match status" value="1"/>
</dbReference>
<evidence type="ECO:0000256" key="1">
    <source>
        <dbReference type="PIRSR" id="PIRSR637460-1"/>
    </source>
</evidence>
<keyword evidence="5" id="KW-1185">Reference proteome</keyword>
<reference evidence="4 5" key="1">
    <citation type="submission" date="2016-04" db="EMBL/GenBank/DDBJ databases">
        <title>Complete genome sequence and analysis of deep-sea sediment isolate, Amycolatopsis sp. WP1.</title>
        <authorList>
            <person name="Wang H."/>
            <person name="Chen S."/>
            <person name="Wu Q."/>
        </authorList>
    </citation>
    <scope>NUCLEOTIDE SEQUENCE [LARGE SCALE GENOMIC DNA]</scope>
    <source>
        <strain evidence="4 5">WP1</strain>
    </source>
</reference>
<dbReference type="InterPro" id="IPR013830">
    <property type="entry name" value="SGNH_hydro"/>
</dbReference>
<dbReference type="InterPro" id="IPR037460">
    <property type="entry name" value="SEST-like"/>
</dbReference>
<dbReference type="CDD" id="cd01823">
    <property type="entry name" value="SEST_like"/>
    <property type="match status" value="1"/>
</dbReference>
<keyword evidence="2" id="KW-1015">Disulfide bond</keyword>
<dbReference type="PANTHER" id="PTHR37981:SF1">
    <property type="entry name" value="SGNH HYDROLASE-TYPE ESTERASE DOMAIN-CONTAINING PROTEIN"/>
    <property type="match status" value="1"/>
</dbReference>
<protein>
    <submittedName>
        <fullName evidence="4">GDSL family lipase</fullName>
    </submittedName>
</protein>
<organism evidence="4 5">
    <name type="scientific">Amycolatopsis albispora</name>
    <dbReference type="NCBI Taxonomy" id="1804986"/>
    <lineage>
        <taxon>Bacteria</taxon>
        <taxon>Bacillati</taxon>
        <taxon>Actinomycetota</taxon>
        <taxon>Actinomycetes</taxon>
        <taxon>Pseudonocardiales</taxon>
        <taxon>Pseudonocardiaceae</taxon>
        <taxon>Amycolatopsis</taxon>
    </lineage>
</organism>
<dbReference type="AlphaFoldDB" id="A0A344LFD1"/>
<dbReference type="GO" id="GO:0019433">
    <property type="term" value="P:triglyceride catabolic process"/>
    <property type="evidence" value="ECO:0007669"/>
    <property type="project" value="TreeGrafter"/>
</dbReference>
<dbReference type="InterPro" id="IPR036514">
    <property type="entry name" value="SGNH_hydro_sf"/>
</dbReference>